<protein>
    <submittedName>
        <fullName evidence="2">CoA transferase</fullName>
    </submittedName>
</protein>
<dbReference type="Gene3D" id="3.30.1540.10">
    <property type="entry name" value="formyl-coa transferase, domain 3"/>
    <property type="match status" value="1"/>
</dbReference>
<evidence type="ECO:0000313" key="2">
    <source>
        <dbReference type="EMBL" id="MBR0599358.1"/>
    </source>
</evidence>
<name>A0A8J7W598_9FIRM</name>
<comment type="caution">
    <text evidence="2">The sequence shown here is derived from an EMBL/GenBank/DDBJ whole genome shotgun (WGS) entry which is preliminary data.</text>
</comment>
<dbReference type="InterPro" id="IPR003673">
    <property type="entry name" value="CoA-Trfase_fam_III"/>
</dbReference>
<sequence length="402" mass="44586">MKPLEGIRVIDLTTYLAGPGASRILADQGADVIKVEPLAGDPARIQGRLLTCPIKDDENPQFDMENANKKFIAVNLKEKKGLEIIHKLLEDADVLVTNYREDALVKLKLTYEELSVKYPKLVYGHINSFGEKGPDAARPGYDFVAYFGRSGFSLDTVVDGGIPLVNIGGAGDHPTGVALAQGIAAALIKQQRTGKGDKVSVSLYHTAIWTLATLIASTQYNAKYPVQYSEPPLSPVVGHPYKTADGKWMLIMLFDFNKYWEPFCKSIGREDFLTDPKFNTPMGAKINQLELVEILCGIIGSEPYDVWAKKWEAEDIPFEVLRHMSDVPKDEQAVVNNFLHPIHYPSGKTVYLPTPPIQFKEMGEPDYKTSEGIGANTWEILEGLGYGPQEIMEMKENKLIPS</sequence>
<dbReference type="Proteomes" id="UP000675664">
    <property type="component" value="Unassembled WGS sequence"/>
</dbReference>
<dbReference type="RefSeq" id="WP_227019490.1">
    <property type="nucleotide sequence ID" value="NZ_JAGSND010000012.1"/>
</dbReference>
<evidence type="ECO:0000313" key="3">
    <source>
        <dbReference type="Proteomes" id="UP000675664"/>
    </source>
</evidence>
<dbReference type="Gene3D" id="3.40.50.10540">
    <property type="entry name" value="Crotonobetainyl-coa:carnitine coa-transferase, domain 1"/>
    <property type="match status" value="1"/>
</dbReference>
<dbReference type="InterPro" id="IPR023606">
    <property type="entry name" value="CoA-Trfase_III_dom_1_sf"/>
</dbReference>
<dbReference type="InterPro" id="IPR044855">
    <property type="entry name" value="CoA-Trfase_III_dom3_sf"/>
</dbReference>
<dbReference type="SUPFAM" id="SSF89796">
    <property type="entry name" value="CoA-transferase family III (CaiB/BaiF)"/>
    <property type="match status" value="1"/>
</dbReference>
<dbReference type="GO" id="GO:0008410">
    <property type="term" value="F:CoA-transferase activity"/>
    <property type="evidence" value="ECO:0007669"/>
    <property type="project" value="TreeGrafter"/>
</dbReference>
<proteinExistence type="predicted"/>
<dbReference type="Pfam" id="PF02515">
    <property type="entry name" value="CoA_transf_3"/>
    <property type="match status" value="1"/>
</dbReference>
<organism evidence="2 3">
    <name type="scientific">Sinanaerobacter chloroacetimidivorans</name>
    <dbReference type="NCBI Taxonomy" id="2818044"/>
    <lineage>
        <taxon>Bacteria</taxon>
        <taxon>Bacillati</taxon>
        <taxon>Bacillota</taxon>
        <taxon>Clostridia</taxon>
        <taxon>Peptostreptococcales</taxon>
        <taxon>Anaerovoracaceae</taxon>
        <taxon>Sinanaerobacter</taxon>
    </lineage>
</organism>
<keyword evidence="1 2" id="KW-0808">Transferase</keyword>
<dbReference type="AlphaFoldDB" id="A0A8J7W598"/>
<gene>
    <name evidence="2" type="ORF">KCX82_15835</name>
</gene>
<evidence type="ECO:0000256" key="1">
    <source>
        <dbReference type="ARBA" id="ARBA00022679"/>
    </source>
</evidence>
<keyword evidence="3" id="KW-1185">Reference proteome</keyword>
<dbReference type="EMBL" id="JAGSND010000012">
    <property type="protein sequence ID" value="MBR0599358.1"/>
    <property type="molecule type" value="Genomic_DNA"/>
</dbReference>
<accession>A0A8J7W598</accession>
<dbReference type="InterPro" id="IPR050483">
    <property type="entry name" value="CoA-transferase_III_domain"/>
</dbReference>
<dbReference type="PANTHER" id="PTHR48207">
    <property type="entry name" value="SUCCINATE--HYDROXYMETHYLGLUTARATE COA-TRANSFERASE"/>
    <property type="match status" value="1"/>
</dbReference>
<dbReference type="PANTHER" id="PTHR48207:SF3">
    <property type="entry name" value="SUCCINATE--HYDROXYMETHYLGLUTARATE COA-TRANSFERASE"/>
    <property type="match status" value="1"/>
</dbReference>
<reference evidence="2" key="1">
    <citation type="submission" date="2021-04" db="EMBL/GenBank/DDBJ databases">
        <title>Sinoanaerobacter chloroacetimidivorans sp. nov., an obligate anaerobic bacterium isolated from anaerobic sludge.</title>
        <authorList>
            <person name="Bao Y."/>
        </authorList>
    </citation>
    <scope>NUCLEOTIDE SEQUENCE</scope>
    <source>
        <strain evidence="2">BAD-6</strain>
    </source>
</reference>
<reference evidence="2" key="2">
    <citation type="submission" date="2021-04" db="EMBL/GenBank/DDBJ databases">
        <authorList>
            <person name="Liu J."/>
        </authorList>
    </citation>
    <scope>NUCLEOTIDE SEQUENCE</scope>
    <source>
        <strain evidence="2">BAD-6</strain>
    </source>
</reference>